<dbReference type="Proteomes" id="UP000279995">
    <property type="component" value="Plasmid unnamed"/>
</dbReference>
<dbReference type="EMBL" id="CP033067">
    <property type="protein sequence ID" value="AYM89039.1"/>
    <property type="molecule type" value="Genomic_DNA"/>
</dbReference>
<protein>
    <submittedName>
        <fullName evidence="2">Uncharacterized protein</fullName>
    </submittedName>
</protein>
<gene>
    <name evidence="2" type="ORF">D9T18_20315</name>
</gene>
<evidence type="ECO:0000256" key="1">
    <source>
        <dbReference type="SAM" id="SignalP"/>
    </source>
</evidence>
<sequence length="280" mass="32032">MKKIIFIAFFSFLPTVYANSLCESFVETSVSAISFAEAYKKVSVFSPKGEFETTEEYKSRTEDIKIPSQLIISRKADIESFDGKDFIFYNADEGLLKISEFAFHNMNIGAHLISKYNTPELDFDYNSIFYHSVPFGEMLKSTEYYPANNSYGAKTKVQRDLMDAELLIDPRKAGLSVPIFKSLYPYSLTLKENNNVIGELKLTPKEAKSVKETSYLAFVVEPVKPYNFQKEYTFPEAKISSPYEKNYTTSILVANLKCGLWLDRNNKVIGSYPINFEKSR</sequence>
<organism evidence="2 3">
    <name type="scientific">Pseudoalteromonas agarivorans</name>
    <dbReference type="NCBI Taxonomy" id="176102"/>
    <lineage>
        <taxon>Bacteria</taxon>
        <taxon>Pseudomonadati</taxon>
        <taxon>Pseudomonadota</taxon>
        <taxon>Gammaproteobacteria</taxon>
        <taxon>Alteromonadales</taxon>
        <taxon>Pseudoalteromonadaceae</taxon>
        <taxon>Pseudoalteromonas</taxon>
    </lineage>
</organism>
<feature type="signal peptide" evidence="1">
    <location>
        <begin position="1"/>
        <end position="18"/>
    </location>
</feature>
<name>A0AAD0U859_9GAMM</name>
<geneLocation type="plasmid" evidence="2 3">
    <name>unnamed</name>
</geneLocation>
<dbReference type="RefSeq" id="WP_121638722.1">
    <property type="nucleotide sequence ID" value="NZ_CP033067.1"/>
</dbReference>
<reference evidence="2 3" key="1">
    <citation type="submission" date="2018-10" db="EMBL/GenBank/DDBJ databases">
        <title>Complete Genome Sequence and Transcriptomic Profiles of a Marine Bacterium, Pseudoalteromonas agarivorans Hao 2018.</title>
        <authorList>
            <person name="Hao L."/>
        </authorList>
    </citation>
    <scope>NUCLEOTIDE SEQUENCE [LARGE SCALE GENOMIC DNA]</scope>
    <source>
        <strain evidence="2 3">Hao 2018</strain>
        <plasmid evidence="2 3">unnamed</plasmid>
    </source>
</reference>
<evidence type="ECO:0000313" key="3">
    <source>
        <dbReference type="Proteomes" id="UP000279995"/>
    </source>
</evidence>
<evidence type="ECO:0000313" key="2">
    <source>
        <dbReference type="EMBL" id="AYM89039.1"/>
    </source>
</evidence>
<keyword evidence="2" id="KW-0614">Plasmid</keyword>
<keyword evidence="1" id="KW-0732">Signal</keyword>
<dbReference type="GeneID" id="39469364"/>
<dbReference type="AlphaFoldDB" id="A0AAD0U859"/>
<proteinExistence type="predicted"/>
<accession>A0AAD0U859</accession>
<feature type="chain" id="PRO_5042274220" evidence="1">
    <location>
        <begin position="19"/>
        <end position="280"/>
    </location>
</feature>